<dbReference type="PANTHER" id="PTHR24198:SF165">
    <property type="entry name" value="ANKYRIN REPEAT-CONTAINING PROTEIN-RELATED"/>
    <property type="match status" value="1"/>
</dbReference>
<dbReference type="InterPro" id="IPR036770">
    <property type="entry name" value="Ankyrin_rpt-contain_sf"/>
</dbReference>
<feature type="repeat" description="ANK" evidence="3">
    <location>
        <begin position="613"/>
        <end position="645"/>
    </location>
</feature>
<evidence type="ECO:0000256" key="1">
    <source>
        <dbReference type="ARBA" id="ARBA00022737"/>
    </source>
</evidence>
<dbReference type="Gene3D" id="3.40.50.11550">
    <property type="match status" value="1"/>
</dbReference>
<evidence type="ECO:0000313" key="6">
    <source>
        <dbReference type="EMBL" id="MDK3071991.1"/>
    </source>
</evidence>
<dbReference type="PANTHER" id="PTHR24198">
    <property type="entry name" value="ANKYRIN REPEAT AND PROTEIN KINASE DOMAIN-CONTAINING PROTEIN"/>
    <property type="match status" value="1"/>
</dbReference>
<dbReference type="PROSITE" id="PS50297">
    <property type="entry name" value="ANK_REP_REGION"/>
    <property type="match status" value="3"/>
</dbReference>
<dbReference type="RefSeq" id="WP_284483945.1">
    <property type="nucleotide sequence ID" value="NZ_JASNJE010000002.1"/>
</dbReference>
<gene>
    <name evidence="6" type="ORF">QO034_02605</name>
</gene>
<feature type="repeat" description="ANK" evidence="3">
    <location>
        <begin position="647"/>
        <end position="679"/>
    </location>
</feature>
<dbReference type="PROSITE" id="PS50088">
    <property type="entry name" value="ANK_REPEAT"/>
    <property type="match status" value="3"/>
</dbReference>
<sequence>MAKLRIDLALLPKTNADEIRKSVRSMIGQGFAGLALKDGDTVLESDFVYADLQFFYPPANVSPRHLKNQISEAMLAKERAKAGDANKNISAGDLQKLIEEECTTDEYLKAMDAELVKSRRACRKMKYPPDDPDQDDLFDGPGQAALRDTLQEKGGIVIGGDHKDNTHRDPIIAALESGEISRKNNTGLIFLEELSYEFQPLIDAFLQDEKAEMSPVLKAYLGSVKDTFQLDFAGMIGLAKKNGVRVVGIDTPESKVERVEKSSAMHNVERCAKMNISAADIMKEAIKASGGQSFVALVGEEHINTDPGGVPGLAQLLGVPGATVGSSGRLKPAKEDKSRRGMPSETECLIADACMREITRRFDDKPNDTADWRDQFAEARAAAKAFVEKYPVMPGFNKTDVMNSKEIKASLDSAEAKFKERASRKDELKKLLAENKSAEFKAKLDEYRRKDPDLLKHDFETDSKTSVLVEAVKLGQSTVIADIAAAGAPVANPDESAKVFLQLIGRHKKNLSDASVSQADADQMFADAMTAVLDAGADPNGTDKKHNTPLLQLVWAGITNQLDELIEAGADPDPKALINEVPGRSVMEVAMKRNPEIIGILAASGASVNVMNDGGTLLQQAIRDNQPDAVSALLTAGADVNRPLDKNGQTELHAAIKTGNQTMIDELIAAGADPKRPDAKGDTALDALLAAEVARRVEEATNGPSRALKAKRAEIDGKEKEIADLNDRIATANARADQLTESMRTGKGAQGAASAELLQLLTVTIPDLQGSLGTAISDRAVLRAAIPALELADPLHGLITVIDANIEMLETNMKTAGPDEAKRMEQELQAEKARKARAQAEQPMDADLIAAGVGELKAALRGRFDNATSIADIRDLVQNAPEVGATIAHLKGKMTDRKTDVLAVDKAMGAKDFKTLDELFKQDPTLINSRVPGDENERTLIQSAAGKLDQDMISYLLTKKPDLTLKTKAGGTAMHELFAQRVNPKTPSDGKNGDLRARELEEQKQAQCAMMLELLAADPATRDIQDSMGMSVLHLACLDGNPDAVSSLIDLGADENLRDARGWRPIDVVTATTKPMAERAYEEASKLNEDRSLVAPTEQDVSTVEILMRATTCENPGDVAKMREMYEQLYADPALRPVLDLAALDAANEHSAPDQMQGTEPTPTGLRIFVSERAQIGLLYNSYHADYARKLPHNDSPRGAYEETSHVVMFGGGIDKDGNPASPGTLIHELTHSCARMLYGTDDIPCAAPEGAKRVGADGLMDPSIANSDYVAAIMQDSRNSALLCSGNPDEAKIRERLFERLDDPVYQKKGDKALLQEYLVSVPQLIAEYGIEPVRKAAPALVDYFTGTFSDACRAKAKDDAYSQVAHQVNNAALIQRVGAPPVKPVAETIPASHEDASLNGILDRVGRLYTAAHGEIPTPDATNKLPANISLPTKSESFALPPNKQKAFDRAKKDVRKAMSGAFGNGDMPADISSELLREMTTNVTALMSTQSGKALRNAVQKSTGDFIRDAKRADLEKRAQTVGALDHRQMAELVLIRAEDAVWAQNHPDAPPPPHPDYDRKAHKKLVDEVTAKLDTVFDGSPEKRRAEGRLTSDPAVLNKFIEDQKTAIVRANAALREHNDTVRLDRKRARNAWFDELKKIA</sequence>
<dbReference type="Pfam" id="PF12796">
    <property type="entry name" value="Ank_2"/>
    <property type="match status" value="1"/>
</dbReference>
<organism evidence="6 7">
    <name type="scientific">Sedimentitalea xiamensis</name>
    <dbReference type="NCBI Taxonomy" id="3050037"/>
    <lineage>
        <taxon>Bacteria</taxon>
        <taxon>Pseudomonadati</taxon>
        <taxon>Pseudomonadota</taxon>
        <taxon>Alphaproteobacteria</taxon>
        <taxon>Rhodobacterales</taxon>
        <taxon>Paracoccaceae</taxon>
        <taxon>Sedimentitalea</taxon>
    </lineage>
</organism>
<keyword evidence="2 3" id="KW-0040">ANK repeat</keyword>
<evidence type="ECO:0000256" key="5">
    <source>
        <dbReference type="SAM" id="MobiDB-lite"/>
    </source>
</evidence>
<reference evidence="6 7" key="1">
    <citation type="submission" date="2023-05" db="EMBL/GenBank/DDBJ databases">
        <title>Sedimentitalea sp. nov. JM2-8.</title>
        <authorList>
            <person name="Huang J."/>
        </authorList>
    </citation>
    <scope>NUCLEOTIDE SEQUENCE [LARGE SCALE GENOMIC DNA]</scope>
    <source>
        <strain evidence="6 7">JM2-8</strain>
    </source>
</reference>
<dbReference type="SUPFAM" id="SSF159501">
    <property type="entry name" value="EreA/ChaN-like"/>
    <property type="match status" value="1"/>
</dbReference>
<accession>A0ABT7FA68</accession>
<dbReference type="Proteomes" id="UP001227126">
    <property type="component" value="Unassembled WGS sequence"/>
</dbReference>
<name>A0ABT7FA68_9RHOB</name>
<dbReference type="Pfam" id="PF13606">
    <property type="entry name" value="Ank_3"/>
    <property type="match status" value="1"/>
</dbReference>
<comment type="caution">
    <text evidence="6">The sequence shown here is derived from an EMBL/GenBank/DDBJ whole genome shotgun (WGS) entry which is preliminary data.</text>
</comment>
<protein>
    <submittedName>
        <fullName evidence="6">Ankyrin repeat domain-containing protein</fullName>
    </submittedName>
</protein>
<keyword evidence="4" id="KW-0175">Coiled coil</keyword>
<dbReference type="Gene3D" id="1.25.40.20">
    <property type="entry name" value="Ankyrin repeat-containing domain"/>
    <property type="match status" value="2"/>
</dbReference>
<evidence type="ECO:0000256" key="4">
    <source>
        <dbReference type="SAM" id="Coils"/>
    </source>
</evidence>
<feature type="region of interest" description="Disordered" evidence="5">
    <location>
        <begin position="325"/>
        <end position="344"/>
    </location>
</feature>
<evidence type="ECO:0000256" key="3">
    <source>
        <dbReference type="PROSITE-ProRule" id="PRU00023"/>
    </source>
</evidence>
<feature type="coiled-coil region" evidence="4">
    <location>
        <begin position="708"/>
        <end position="742"/>
    </location>
</feature>
<feature type="repeat" description="ANK" evidence="3">
    <location>
        <begin position="1028"/>
        <end position="1060"/>
    </location>
</feature>
<proteinExistence type="predicted"/>
<dbReference type="InterPro" id="IPR002110">
    <property type="entry name" value="Ankyrin_rpt"/>
</dbReference>
<keyword evidence="7" id="KW-1185">Reference proteome</keyword>
<dbReference type="EMBL" id="JASNJE010000002">
    <property type="protein sequence ID" value="MDK3071991.1"/>
    <property type="molecule type" value="Genomic_DNA"/>
</dbReference>
<keyword evidence="1" id="KW-0677">Repeat</keyword>
<evidence type="ECO:0000313" key="7">
    <source>
        <dbReference type="Proteomes" id="UP001227126"/>
    </source>
</evidence>
<dbReference type="SUPFAM" id="SSF48403">
    <property type="entry name" value="Ankyrin repeat"/>
    <property type="match status" value="1"/>
</dbReference>
<evidence type="ECO:0000256" key="2">
    <source>
        <dbReference type="ARBA" id="ARBA00023043"/>
    </source>
</evidence>
<dbReference type="SMART" id="SM00248">
    <property type="entry name" value="ANK"/>
    <property type="match status" value="6"/>
</dbReference>